<dbReference type="AlphaFoldDB" id="A0A183T485"/>
<dbReference type="OrthoDB" id="407509at2759"/>
<reference evidence="3" key="1">
    <citation type="submission" date="2016-06" db="UniProtKB">
        <authorList>
            <consortium name="WormBaseParasite"/>
        </authorList>
    </citation>
    <scope>IDENTIFICATION</scope>
</reference>
<keyword evidence="2" id="KW-1185">Reference proteome</keyword>
<reference evidence="1 2" key="2">
    <citation type="submission" date="2018-11" db="EMBL/GenBank/DDBJ databases">
        <authorList>
            <consortium name="Pathogen Informatics"/>
        </authorList>
    </citation>
    <scope>NUCLEOTIDE SEQUENCE [LARGE SCALE GENOMIC DNA]</scope>
    <source>
        <strain evidence="1 2">NST_G2</strain>
    </source>
</reference>
<organism evidence="3">
    <name type="scientific">Schistocephalus solidus</name>
    <name type="common">Tapeworm</name>
    <dbReference type="NCBI Taxonomy" id="70667"/>
    <lineage>
        <taxon>Eukaryota</taxon>
        <taxon>Metazoa</taxon>
        <taxon>Spiralia</taxon>
        <taxon>Lophotrochozoa</taxon>
        <taxon>Platyhelminthes</taxon>
        <taxon>Cestoda</taxon>
        <taxon>Eucestoda</taxon>
        <taxon>Diphyllobothriidea</taxon>
        <taxon>Diphyllobothriidae</taxon>
        <taxon>Schistocephalus</taxon>
    </lineage>
</organism>
<evidence type="ECO:0000313" key="2">
    <source>
        <dbReference type="Proteomes" id="UP000275846"/>
    </source>
</evidence>
<dbReference type="Proteomes" id="UP000275846">
    <property type="component" value="Unassembled WGS sequence"/>
</dbReference>
<accession>A0A183T485</accession>
<name>A0A183T485_SCHSO</name>
<dbReference type="WBParaSite" id="SSLN_0001171401-mRNA-1">
    <property type="protein sequence ID" value="SSLN_0001171401-mRNA-1"/>
    <property type="gene ID" value="SSLN_0001171401"/>
</dbReference>
<gene>
    <name evidence="1" type="ORF">SSLN_LOCUS11283</name>
</gene>
<dbReference type="PANTHER" id="PTHR19446">
    <property type="entry name" value="REVERSE TRANSCRIPTASES"/>
    <property type="match status" value="1"/>
</dbReference>
<proteinExistence type="predicted"/>
<evidence type="ECO:0000313" key="1">
    <source>
        <dbReference type="EMBL" id="VDL97668.1"/>
    </source>
</evidence>
<protein>
    <submittedName>
        <fullName evidence="1 3">Uncharacterized protein</fullName>
    </submittedName>
</protein>
<dbReference type="EMBL" id="UYSU01036415">
    <property type="protein sequence ID" value="VDL97668.1"/>
    <property type="molecule type" value="Genomic_DNA"/>
</dbReference>
<evidence type="ECO:0000313" key="3">
    <source>
        <dbReference type="WBParaSite" id="SSLN_0001171401-mRNA-1"/>
    </source>
</evidence>
<sequence length="430" mass="48401">MVRANSIRAVLLNRERTLGNGCWDVRIFLDPGIRSLTARSLHQYHVDVCCLSEVRNPYTGSREREILEVNSHFTLYHSAPRDSSGRHSVVIALSEQAHRELRALEPFNDRMAFARLKGEFHPSPTYTVSCDPPSEGEDADAIQTLRDNKAPEEDGKPTELYNACVDSLTPWLHEVIEQVWRDEVVPYDCGSGSLLPVFKNGDKTKFQCESVWRIMELDGVPAKIIALIKALYRSNTAFSLYVTLGRGPTKRDFELGVDEIFTLRRILEFHHGQQLAWPSALLTPPMRSILSSLWRLMELDGMPAKIISLLKALYRSTNALNALVSARLGVRVLRRLHRSGAFSLNHWNTTVPVQYHPAMWLSGCFASASPRCAISLLQRSTLPVKFADRTTTVTTTKTAVHLNAKQSMEAAISQMQRQKLVQENSRPAGL</sequence>